<dbReference type="InterPro" id="IPR002885">
    <property type="entry name" value="PPR_rpt"/>
</dbReference>
<dbReference type="InParanoid" id="D8T8H5"/>
<evidence type="ECO:0000256" key="2">
    <source>
        <dbReference type="PROSITE-ProRule" id="PRU00708"/>
    </source>
</evidence>
<dbReference type="Proteomes" id="UP000001514">
    <property type="component" value="Unassembled WGS sequence"/>
</dbReference>
<dbReference type="GO" id="GO:0003723">
    <property type="term" value="F:RNA binding"/>
    <property type="evidence" value="ECO:0007669"/>
    <property type="project" value="InterPro"/>
</dbReference>
<evidence type="ECO:0000313" key="3">
    <source>
        <dbReference type="EMBL" id="EFJ07037.1"/>
    </source>
</evidence>
<dbReference type="PANTHER" id="PTHR47926:SF533">
    <property type="entry name" value="DYW DOMAIN-CONTAINING PROTEIN"/>
    <property type="match status" value="1"/>
</dbReference>
<name>D8T8H5_SELML</name>
<dbReference type="Pfam" id="PF13812">
    <property type="entry name" value="PPR_3"/>
    <property type="match status" value="1"/>
</dbReference>
<proteinExistence type="predicted"/>
<dbReference type="InterPro" id="IPR011990">
    <property type="entry name" value="TPR-like_helical_dom_sf"/>
</dbReference>
<accession>D8T8H5</accession>
<reference evidence="3 4" key="1">
    <citation type="journal article" date="2011" name="Science">
        <title>The Selaginella genome identifies genetic changes associated with the evolution of vascular plants.</title>
        <authorList>
            <person name="Banks J.A."/>
            <person name="Nishiyama T."/>
            <person name="Hasebe M."/>
            <person name="Bowman J.L."/>
            <person name="Gribskov M."/>
            <person name="dePamphilis C."/>
            <person name="Albert V.A."/>
            <person name="Aono N."/>
            <person name="Aoyama T."/>
            <person name="Ambrose B.A."/>
            <person name="Ashton N.W."/>
            <person name="Axtell M.J."/>
            <person name="Barker E."/>
            <person name="Barker M.S."/>
            <person name="Bennetzen J.L."/>
            <person name="Bonawitz N.D."/>
            <person name="Chapple C."/>
            <person name="Cheng C."/>
            <person name="Correa L.G."/>
            <person name="Dacre M."/>
            <person name="DeBarry J."/>
            <person name="Dreyer I."/>
            <person name="Elias M."/>
            <person name="Engstrom E.M."/>
            <person name="Estelle M."/>
            <person name="Feng L."/>
            <person name="Finet C."/>
            <person name="Floyd S.K."/>
            <person name="Frommer W.B."/>
            <person name="Fujita T."/>
            <person name="Gramzow L."/>
            <person name="Gutensohn M."/>
            <person name="Harholt J."/>
            <person name="Hattori M."/>
            <person name="Heyl A."/>
            <person name="Hirai T."/>
            <person name="Hiwatashi Y."/>
            <person name="Ishikawa M."/>
            <person name="Iwata M."/>
            <person name="Karol K.G."/>
            <person name="Koehler B."/>
            <person name="Kolukisaoglu U."/>
            <person name="Kubo M."/>
            <person name="Kurata T."/>
            <person name="Lalonde S."/>
            <person name="Li K."/>
            <person name="Li Y."/>
            <person name="Litt A."/>
            <person name="Lyons E."/>
            <person name="Manning G."/>
            <person name="Maruyama T."/>
            <person name="Michael T.P."/>
            <person name="Mikami K."/>
            <person name="Miyazaki S."/>
            <person name="Morinaga S."/>
            <person name="Murata T."/>
            <person name="Mueller-Roeber B."/>
            <person name="Nelson D.R."/>
            <person name="Obara M."/>
            <person name="Oguri Y."/>
            <person name="Olmstead R.G."/>
            <person name="Onodera N."/>
            <person name="Petersen B.L."/>
            <person name="Pils B."/>
            <person name="Prigge M."/>
            <person name="Rensing S.A."/>
            <person name="Riano-Pachon D.M."/>
            <person name="Roberts A.W."/>
            <person name="Sato Y."/>
            <person name="Scheller H.V."/>
            <person name="Schulz B."/>
            <person name="Schulz C."/>
            <person name="Shakirov E.V."/>
            <person name="Shibagaki N."/>
            <person name="Shinohara N."/>
            <person name="Shippen D.E."/>
            <person name="Soerensen I."/>
            <person name="Sotooka R."/>
            <person name="Sugimoto N."/>
            <person name="Sugita M."/>
            <person name="Sumikawa N."/>
            <person name="Tanurdzic M."/>
            <person name="Theissen G."/>
            <person name="Ulvskov P."/>
            <person name="Wakazuki S."/>
            <person name="Weng J.K."/>
            <person name="Willats W.W."/>
            <person name="Wipf D."/>
            <person name="Wolf P.G."/>
            <person name="Yang L."/>
            <person name="Zimmer A.D."/>
            <person name="Zhu Q."/>
            <person name="Mitros T."/>
            <person name="Hellsten U."/>
            <person name="Loque D."/>
            <person name="Otillar R."/>
            <person name="Salamov A."/>
            <person name="Schmutz J."/>
            <person name="Shapiro H."/>
            <person name="Lindquist E."/>
            <person name="Lucas S."/>
            <person name="Rokhsar D."/>
            <person name="Grigoriev I.V."/>
        </authorList>
    </citation>
    <scope>NUCLEOTIDE SEQUENCE [LARGE SCALE GENOMIC DNA]</scope>
</reference>
<dbReference type="EMBL" id="GL377690">
    <property type="protein sequence ID" value="EFJ07037.1"/>
    <property type="molecule type" value="Genomic_DNA"/>
</dbReference>
<dbReference type="GO" id="GO:0009451">
    <property type="term" value="P:RNA modification"/>
    <property type="evidence" value="ECO:0007669"/>
    <property type="project" value="InterPro"/>
</dbReference>
<dbReference type="STRING" id="88036.D8T8H5"/>
<sequence>MPHRDLIPWTAMVAAFAYSGLADRAAQLFRALEMDGIEPNQISFTSILIACSHAGKLDLARQLLRLMIQDHEILPLREHFSLIVDGLGRIGQLRLAEEMIHAMPFVPDPVAYGALLGASKIHREDQAQARGVAQTLAKLDPASVTPYVTLSSIG</sequence>
<organism evidence="4">
    <name type="scientific">Selaginella moellendorffii</name>
    <name type="common">Spikemoss</name>
    <dbReference type="NCBI Taxonomy" id="88036"/>
    <lineage>
        <taxon>Eukaryota</taxon>
        <taxon>Viridiplantae</taxon>
        <taxon>Streptophyta</taxon>
        <taxon>Embryophyta</taxon>
        <taxon>Tracheophyta</taxon>
        <taxon>Lycopodiopsida</taxon>
        <taxon>Selaginellales</taxon>
        <taxon>Selaginellaceae</taxon>
        <taxon>Selaginella</taxon>
    </lineage>
</organism>
<evidence type="ECO:0008006" key="5">
    <source>
        <dbReference type="Google" id="ProtNLM"/>
    </source>
</evidence>
<gene>
    <name evidence="3" type="ORF">SELMODRAFT_134432</name>
</gene>
<evidence type="ECO:0000256" key="1">
    <source>
        <dbReference type="ARBA" id="ARBA00022737"/>
    </source>
</evidence>
<feature type="repeat" description="PPR" evidence="2">
    <location>
        <begin position="5"/>
        <end position="39"/>
    </location>
</feature>
<dbReference type="KEGG" id="smo:SELMODRAFT_134432"/>
<keyword evidence="1" id="KW-0677">Repeat</keyword>
<dbReference type="Gene3D" id="1.25.40.10">
    <property type="entry name" value="Tetratricopeptide repeat domain"/>
    <property type="match status" value="1"/>
</dbReference>
<dbReference type="AlphaFoldDB" id="D8T8H5"/>
<dbReference type="PROSITE" id="PS51375">
    <property type="entry name" value="PPR"/>
    <property type="match status" value="1"/>
</dbReference>
<keyword evidence="4" id="KW-1185">Reference proteome</keyword>
<protein>
    <recommendedName>
        <fullName evidence="5">Pentacotripeptide-repeat region of PRORP domain-containing protein</fullName>
    </recommendedName>
</protein>
<dbReference type="HOGENOM" id="CLU_002706_0_0_1"/>
<dbReference type="eggNOG" id="KOG4197">
    <property type="taxonomic scope" value="Eukaryota"/>
</dbReference>
<evidence type="ECO:0000313" key="4">
    <source>
        <dbReference type="Proteomes" id="UP000001514"/>
    </source>
</evidence>
<dbReference type="NCBIfam" id="TIGR00756">
    <property type="entry name" value="PPR"/>
    <property type="match status" value="1"/>
</dbReference>
<dbReference type="Gramene" id="EFJ07037">
    <property type="protein sequence ID" value="EFJ07037"/>
    <property type="gene ID" value="SELMODRAFT_134432"/>
</dbReference>
<dbReference type="InterPro" id="IPR046960">
    <property type="entry name" value="PPR_At4g14850-like_plant"/>
</dbReference>
<dbReference type="PANTHER" id="PTHR47926">
    <property type="entry name" value="PENTATRICOPEPTIDE REPEAT-CONTAINING PROTEIN"/>
    <property type="match status" value="1"/>
</dbReference>